<protein>
    <recommendedName>
        <fullName evidence="4">ECF transporter S component</fullName>
    </recommendedName>
</protein>
<comment type="caution">
    <text evidence="2">The sequence shown here is derived from an EMBL/GenBank/DDBJ whole genome shotgun (WGS) entry which is preliminary data.</text>
</comment>
<sequence>MNTQTKILFKPLNIAEVNFYIFSLAFTGLAVFIPYILHQLHIAGPQFLPMHYFVVLAGFLFGWRSGLVVGIFSPLISYSLTHLPAAAILPEVVLELAVYGLIIGFLSQKKVNNIFFKGVSSRRRTAGQPKESAPLETSLFCSSPQSGGVYKIINILPALLISMLAGRLARFLFVFLFGLGTNPLAYFKMSLPGIILQIVLIPFLISVLAKTISKVSDDRTI</sequence>
<proteinExistence type="predicted"/>
<dbReference type="Proteomes" id="UP000230273">
    <property type="component" value="Unassembled WGS sequence"/>
</dbReference>
<dbReference type="AlphaFoldDB" id="A0A2G9YWL1"/>
<evidence type="ECO:0008006" key="4">
    <source>
        <dbReference type="Google" id="ProtNLM"/>
    </source>
</evidence>
<keyword evidence="1" id="KW-1133">Transmembrane helix</keyword>
<name>A0A2G9YWL1_9BACT</name>
<feature type="transmembrane region" description="Helical" evidence="1">
    <location>
        <begin position="152"/>
        <end position="177"/>
    </location>
</feature>
<evidence type="ECO:0000313" key="2">
    <source>
        <dbReference type="EMBL" id="PIP23635.1"/>
    </source>
</evidence>
<evidence type="ECO:0000256" key="1">
    <source>
        <dbReference type="SAM" id="Phobius"/>
    </source>
</evidence>
<dbReference type="Gene3D" id="1.10.1760.20">
    <property type="match status" value="1"/>
</dbReference>
<dbReference type="InterPro" id="IPR024529">
    <property type="entry name" value="ECF_trnsprt_substrate-spec"/>
</dbReference>
<feature type="transmembrane region" description="Helical" evidence="1">
    <location>
        <begin position="50"/>
        <end position="73"/>
    </location>
</feature>
<accession>A0A2G9YWL1</accession>
<dbReference type="EMBL" id="PCRP01000035">
    <property type="protein sequence ID" value="PIP23635.1"/>
    <property type="molecule type" value="Genomic_DNA"/>
</dbReference>
<dbReference type="Pfam" id="PF12822">
    <property type="entry name" value="ECF_trnsprt"/>
    <property type="match status" value="1"/>
</dbReference>
<feature type="transmembrane region" description="Helical" evidence="1">
    <location>
        <begin position="189"/>
        <end position="209"/>
    </location>
</feature>
<keyword evidence="1" id="KW-0812">Transmembrane</keyword>
<keyword evidence="1" id="KW-0472">Membrane</keyword>
<organism evidence="2 3">
    <name type="scientific">Candidatus Nealsonbacteria bacterium CG23_combo_of_CG06-09_8_20_14_all_38_19</name>
    <dbReference type="NCBI Taxonomy" id="1974721"/>
    <lineage>
        <taxon>Bacteria</taxon>
        <taxon>Candidatus Nealsoniibacteriota</taxon>
    </lineage>
</organism>
<gene>
    <name evidence="2" type="ORF">COX36_02230</name>
</gene>
<feature type="transmembrane region" description="Helical" evidence="1">
    <location>
        <begin position="20"/>
        <end position="38"/>
    </location>
</feature>
<evidence type="ECO:0000313" key="3">
    <source>
        <dbReference type="Proteomes" id="UP000230273"/>
    </source>
</evidence>
<reference evidence="2 3" key="1">
    <citation type="submission" date="2017-09" db="EMBL/GenBank/DDBJ databases">
        <title>Depth-based differentiation of microbial function through sediment-hosted aquifers and enrichment of novel symbionts in the deep terrestrial subsurface.</title>
        <authorList>
            <person name="Probst A.J."/>
            <person name="Ladd B."/>
            <person name="Jarett J.K."/>
            <person name="Geller-Mcgrath D.E."/>
            <person name="Sieber C.M."/>
            <person name="Emerson J.B."/>
            <person name="Anantharaman K."/>
            <person name="Thomas B.C."/>
            <person name="Malmstrom R."/>
            <person name="Stieglmeier M."/>
            <person name="Klingl A."/>
            <person name="Woyke T."/>
            <person name="Ryan C.M."/>
            <person name="Banfield J.F."/>
        </authorList>
    </citation>
    <scope>NUCLEOTIDE SEQUENCE [LARGE SCALE GENOMIC DNA]</scope>
    <source>
        <strain evidence="2">CG23_combo_of_CG06-09_8_20_14_all_38_19</strain>
    </source>
</reference>
<feature type="transmembrane region" description="Helical" evidence="1">
    <location>
        <begin position="85"/>
        <end position="107"/>
    </location>
</feature>